<evidence type="ECO:0000256" key="9">
    <source>
        <dbReference type="ARBA" id="ARBA00023239"/>
    </source>
</evidence>
<dbReference type="GO" id="GO:0006094">
    <property type="term" value="P:gluconeogenesis"/>
    <property type="evidence" value="ECO:0007669"/>
    <property type="project" value="UniProtKB-KW"/>
</dbReference>
<dbReference type="InterPro" id="IPR000634">
    <property type="entry name" value="Ser/Thr_deHydtase_PyrdxlP-BS"/>
</dbReference>
<evidence type="ECO:0000256" key="2">
    <source>
        <dbReference type="ARBA" id="ARBA00004496"/>
    </source>
</evidence>
<evidence type="ECO:0000256" key="3">
    <source>
        <dbReference type="ARBA" id="ARBA00004742"/>
    </source>
</evidence>
<dbReference type="FunFam" id="3.40.50.1100:FF:000040">
    <property type="entry name" value="L-serine dehydratase, putative"/>
    <property type="match status" value="1"/>
</dbReference>
<keyword evidence="8" id="KW-0663">Pyridoxal phosphate</keyword>
<keyword evidence="7" id="KW-0963">Cytoplasm</keyword>
<evidence type="ECO:0000313" key="12">
    <source>
        <dbReference type="EMBL" id="KAK8853045.1"/>
    </source>
</evidence>
<dbReference type="InterPro" id="IPR050147">
    <property type="entry name" value="Ser/Thr_Dehydratase"/>
</dbReference>
<dbReference type="PANTHER" id="PTHR48078">
    <property type="entry name" value="THREONINE DEHYDRATASE, MITOCHONDRIAL-RELATED"/>
    <property type="match status" value="1"/>
</dbReference>
<evidence type="ECO:0000259" key="11">
    <source>
        <dbReference type="Pfam" id="PF00291"/>
    </source>
</evidence>
<dbReference type="GO" id="GO:0004794">
    <property type="term" value="F:threonine deaminase activity"/>
    <property type="evidence" value="ECO:0007669"/>
    <property type="project" value="TreeGrafter"/>
</dbReference>
<dbReference type="SUPFAM" id="SSF53686">
    <property type="entry name" value="Tryptophan synthase beta subunit-like PLP-dependent enzymes"/>
    <property type="match status" value="1"/>
</dbReference>
<dbReference type="PROSITE" id="PS00165">
    <property type="entry name" value="DEHYDRATASE_SER_THR"/>
    <property type="match status" value="1"/>
</dbReference>
<feature type="domain" description="Tryptophan synthase beta chain-like PALP" evidence="11">
    <location>
        <begin position="22"/>
        <end position="329"/>
    </location>
</feature>
<organism evidence="12 13">
    <name type="scientific">Kwoniella newhampshirensis</name>
    <dbReference type="NCBI Taxonomy" id="1651941"/>
    <lineage>
        <taxon>Eukaryota</taxon>
        <taxon>Fungi</taxon>
        <taxon>Dikarya</taxon>
        <taxon>Basidiomycota</taxon>
        <taxon>Agaricomycotina</taxon>
        <taxon>Tremellomycetes</taxon>
        <taxon>Tremellales</taxon>
        <taxon>Cryptococcaceae</taxon>
        <taxon>Kwoniella</taxon>
    </lineage>
</organism>
<dbReference type="GeneID" id="92181004"/>
<keyword evidence="6" id="KW-0312">Gluconeogenesis</keyword>
<dbReference type="InterPro" id="IPR036052">
    <property type="entry name" value="TrpB-like_PALP_sf"/>
</dbReference>
<gene>
    <name evidence="12" type="ORF">IAR55_003746</name>
</gene>
<dbReference type="PANTHER" id="PTHR48078:SF2">
    <property type="entry name" value="CATABOLIC L-SERINE_THREONINE DEHYDRATASE"/>
    <property type="match status" value="1"/>
</dbReference>
<evidence type="ECO:0000256" key="8">
    <source>
        <dbReference type="ARBA" id="ARBA00022898"/>
    </source>
</evidence>
<comment type="cofactor">
    <cofactor evidence="1">
        <name>pyridoxal 5'-phosphate</name>
        <dbReference type="ChEBI" id="CHEBI:597326"/>
    </cofactor>
</comment>
<dbReference type="AlphaFoldDB" id="A0AAW0YVR6"/>
<dbReference type="KEGG" id="kne:92181004"/>
<dbReference type="EC" id="4.3.1.17" evidence="5"/>
<comment type="similarity">
    <text evidence="4">Belongs to the serine/threonine dehydratase family.</text>
</comment>
<comment type="caution">
    <text evidence="12">The sequence shown here is derived from an EMBL/GenBank/DDBJ whole genome shotgun (WGS) entry which is preliminary data.</text>
</comment>
<keyword evidence="9" id="KW-0456">Lyase</keyword>
<comment type="catalytic activity">
    <reaction evidence="10">
        <text>L-serine = pyruvate + NH4(+)</text>
        <dbReference type="Rhea" id="RHEA:19169"/>
        <dbReference type="ChEBI" id="CHEBI:15361"/>
        <dbReference type="ChEBI" id="CHEBI:28938"/>
        <dbReference type="ChEBI" id="CHEBI:33384"/>
        <dbReference type="EC" id="4.3.1.17"/>
    </reaction>
</comment>
<reference evidence="12 13" key="1">
    <citation type="journal article" date="2024" name="bioRxiv">
        <title>Comparative genomics of Cryptococcus and Kwoniella reveals pathogenesis evolution and contrasting karyotype dynamics via intercentromeric recombination or chromosome fusion.</title>
        <authorList>
            <person name="Coelho M.A."/>
            <person name="David-Palma M."/>
            <person name="Shea T."/>
            <person name="Bowers K."/>
            <person name="McGinley-Smith S."/>
            <person name="Mohammad A.W."/>
            <person name="Gnirke A."/>
            <person name="Yurkov A.M."/>
            <person name="Nowrousian M."/>
            <person name="Sun S."/>
            <person name="Cuomo C.A."/>
            <person name="Heitman J."/>
        </authorList>
    </citation>
    <scope>NUCLEOTIDE SEQUENCE [LARGE SCALE GENOMIC DNA]</scope>
    <source>
        <strain evidence="12 13">CBS 13917</strain>
    </source>
</reference>
<dbReference type="Gene3D" id="3.40.50.1100">
    <property type="match status" value="2"/>
</dbReference>
<dbReference type="GO" id="GO:0030170">
    <property type="term" value="F:pyridoxal phosphate binding"/>
    <property type="evidence" value="ECO:0007669"/>
    <property type="project" value="InterPro"/>
</dbReference>
<protein>
    <recommendedName>
        <fullName evidence="5">L-serine ammonia-lyase</fullName>
        <ecNumber evidence="5">4.3.1.17</ecNumber>
    </recommendedName>
</protein>
<evidence type="ECO:0000256" key="10">
    <source>
        <dbReference type="ARBA" id="ARBA00049406"/>
    </source>
</evidence>
<keyword evidence="13" id="KW-1185">Reference proteome</keyword>
<evidence type="ECO:0000256" key="5">
    <source>
        <dbReference type="ARBA" id="ARBA00012093"/>
    </source>
</evidence>
<dbReference type="GO" id="GO:0006565">
    <property type="term" value="P:L-serine catabolic process"/>
    <property type="evidence" value="ECO:0007669"/>
    <property type="project" value="TreeGrafter"/>
</dbReference>
<dbReference type="GO" id="GO:0006567">
    <property type="term" value="P:L-threonine catabolic process"/>
    <property type="evidence" value="ECO:0007669"/>
    <property type="project" value="TreeGrafter"/>
</dbReference>
<evidence type="ECO:0000256" key="4">
    <source>
        <dbReference type="ARBA" id="ARBA00010869"/>
    </source>
</evidence>
<proteinExistence type="inferred from homology"/>
<evidence type="ECO:0000256" key="7">
    <source>
        <dbReference type="ARBA" id="ARBA00022490"/>
    </source>
</evidence>
<evidence type="ECO:0000313" key="13">
    <source>
        <dbReference type="Proteomes" id="UP001388673"/>
    </source>
</evidence>
<evidence type="ECO:0000256" key="1">
    <source>
        <dbReference type="ARBA" id="ARBA00001933"/>
    </source>
</evidence>
<dbReference type="Proteomes" id="UP001388673">
    <property type="component" value="Unassembled WGS sequence"/>
</dbReference>
<comment type="pathway">
    <text evidence="3">Carbohydrate biosynthesis; gluconeogenesis.</text>
</comment>
<accession>A0AAW0YVR6</accession>
<evidence type="ECO:0000256" key="6">
    <source>
        <dbReference type="ARBA" id="ARBA00022432"/>
    </source>
</evidence>
<dbReference type="GO" id="GO:0009097">
    <property type="term" value="P:isoleucine biosynthetic process"/>
    <property type="evidence" value="ECO:0007669"/>
    <property type="project" value="TreeGrafter"/>
</dbReference>
<dbReference type="GO" id="GO:0005737">
    <property type="term" value="C:cytoplasm"/>
    <property type="evidence" value="ECO:0007669"/>
    <property type="project" value="UniProtKB-SubCell"/>
</dbReference>
<name>A0AAW0YVR6_9TREE</name>
<dbReference type="EMBL" id="JBCAWK010000007">
    <property type="protein sequence ID" value="KAK8853045.1"/>
    <property type="molecule type" value="Genomic_DNA"/>
</dbReference>
<comment type="subcellular location">
    <subcellularLocation>
        <location evidence="2">Cytoplasm</location>
    </subcellularLocation>
</comment>
<dbReference type="RefSeq" id="XP_066802231.1">
    <property type="nucleotide sequence ID" value="XM_066946852.1"/>
</dbReference>
<dbReference type="GO" id="GO:0003941">
    <property type="term" value="F:L-serine ammonia-lyase activity"/>
    <property type="evidence" value="ECO:0007669"/>
    <property type="project" value="UniProtKB-EC"/>
</dbReference>
<dbReference type="InterPro" id="IPR001926">
    <property type="entry name" value="TrpB-like_PALP"/>
</dbReference>
<sequence length="347" mass="37082">MTILPTPTTSTRKQSQPVPQPWIKTPLIYSKALSKIAGCKIYMKLENVQPSGSFKSRGIGNLVRQAVLNAPPSTPLHFYCSSGGNAGLACVAAASSLGYESTIIVPTSTKPMMISKIREAGATDVIQIGQTWFEADQHLRNDVLPNDPNGVYVPPFDHPDIWKGAESLVEEIEDQMDAQEDGDKADGIVCSVGGGGLLIGICQGLESGQQTRSSKQTQVIAVETLGADSLDQSVKAGSLLTLPGITSLATSLGCVRVATTAFEYGQKPHVHTCTVSDREAVHACMKFADDERILVEPACGATIAMVYTGRLKEVLDYDEESKVVLVVCGGSNISLEMLNGYKEMFDL</sequence>
<dbReference type="Pfam" id="PF00291">
    <property type="entry name" value="PALP"/>
    <property type="match status" value="1"/>
</dbReference>